<organism evidence="1 2">
    <name type="scientific">Staphylococcus simiae CCM 7213 = CCUG 51256</name>
    <dbReference type="NCBI Taxonomy" id="911238"/>
    <lineage>
        <taxon>Bacteria</taxon>
        <taxon>Bacillati</taxon>
        <taxon>Bacillota</taxon>
        <taxon>Bacilli</taxon>
        <taxon>Bacillales</taxon>
        <taxon>Staphylococcaceae</taxon>
        <taxon>Staphylococcus</taxon>
    </lineage>
</organism>
<dbReference type="AlphaFoldDB" id="G5JK55"/>
<keyword evidence="2" id="KW-1185">Reference proteome</keyword>
<evidence type="ECO:0000313" key="1">
    <source>
        <dbReference type="EMBL" id="EHJ07431.1"/>
    </source>
</evidence>
<proteinExistence type="predicted"/>
<accession>G5JK55</accession>
<protein>
    <submittedName>
        <fullName evidence="1">Cell wall surface anchor family protein</fullName>
    </submittedName>
</protein>
<comment type="caution">
    <text evidence="1">The sequence shown here is derived from an EMBL/GenBank/DDBJ whole genome shotgun (WGS) entry which is preliminary data.</text>
</comment>
<dbReference type="Proteomes" id="UP000005413">
    <property type="component" value="Unassembled WGS sequence"/>
</dbReference>
<evidence type="ECO:0000313" key="2">
    <source>
        <dbReference type="Proteomes" id="UP000005413"/>
    </source>
</evidence>
<feature type="non-terminal residue" evidence="1">
    <location>
        <position position="105"/>
    </location>
</feature>
<gene>
    <name evidence="1" type="ORF">SS7213T_09334</name>
</gene>
<sequence length="105" mass="10784">AGMSINDRTGAVTVEHTAVQPNSEVKATAVKGNSDSSSETQVTIPVKEATPASPTVTADEPTASVVITPQGDITSMTIKYVDTAGTDQTISATKANNIWSLNPPV</sequence>
<name>G5JK55_9STAP</name>
<feature type="non-terminal residue" evidence="1">
    <location>
        <position position="1"/>
    </location>
</feature>
<dbReference type="EMBL" id="AEUN01000473">
    <property type="protein sequence ID" value="EHJ07431.1"/>
    <property type="molecule type" value="Genomic_DNA"/>
</dbReference>
<reference evidence="1 2" key="1">
    <citation type="journal article" date="2012" name="BMC Genomics">
        <title>Comparative genomic analysis of the genus Staphylococcus including Staphylococcus aureus and its newly described sister species Staphylococcus simiae.</title>
        <authorList>
            <person name="Suzuki H."/>
            <person name="Lefebure T."/>
            <person name="Pavinski Bitar P."/>
            <person name="Stanhope M.J."/>
        </authorList>
    </citation>
    <scope>NUCLEOTIDE SEQUENCE [LARGE SCALE GENOMIC DNA]</scope>
    <source>
        <strain evidence="1 2">CCM 7213</strain>
    </source>
</reference>